<dbReference type="AlphaFoldDB" id="G4TFB0"/>
<gene>
    <name evidence="1" type="ORF">PIIN_03951</name>
</gene>
<dbReference type="Proteomes" id="UP000007148">
    <property type="component" value="Unassembled WGS sequence"/>
</dbReference>
<organism evidence="1 2">
    <name type="scientific">Serendipita indica (strain DSM 11827)</name>
    <name type="common">Root endophyte fungus</name>
    <name type="synonym">Piriformospora indica</name>
    <dbReference type="NCBI Taxonomy" id="1109443"/>
    <lineage>
        <taxon>Eukaryota</taxon>
        <taxon>Fungi</taxon>
        <taxon>Dikarya</taxon>
        <taxon>Basidiomycota</taxon>
        <taxon>Agaricomycotina</taxon>
        <taxon>Agaricomycetes</taxon>
        <taxon>Sebacinales</taxon>
        <taxon>Serendipitaceae</taxon>
        <taxon>Serendipita</taxon>
    </lineage>
</organism>
<reference evidence="1 2" key="1">
    <citation type="journal article" date="2011" name="PLoS Pathog.">
        <title>Endophytic Life Strategies Decoded by Genome and Transcriptome Analyses of the Mutualistic Root Symbiont Piriformospora indica.</title>
        <authorList>
            <person name="Zuccaro A."/>
            <person name="Lahrmann U."/>
            <person name="Guldener U."/>
            <person name="Langen G."/>
            <person name="Pfiffi S."/>
            <person name="Biedenkopf D."/>
            <person name="Wong P."/>
            <person name="Samans B."/>
            <person name="Grimm C."/>
            <person name="Basiewicz M."/>
            <person name="Murat C."/>
            <person name="Martin F."/>
            <person name="Kogel K.H."/>
        </authorList>
    </citation>
    <scope>NUCLEOTIDE SEQUENCE [LARGE SCALE GENOMIC DNA]</scope>
    <source>
        <strain evidence="1 2">DSM 11827</strain>
    </source>
</reference>
<sequence>MIGSIIMRRLNAVLEVHRARRDFPHRMGQETWIKVMRPKRTRSRNKDWDDVEAALFTPACPPRIAATWLQGRPLCALANYAAQKLELSR</sequence>
<keyword evidence="2" id="KW-1185">Reference proteome</keyword>
<evidence type="ECO:0000313" key="2">
    <source>
        <dbReference type="Proteomes" id="UP000007148"/>
    </source>
</evidence>
<dbReference type="InParanoid" id="G4TFB0"/>
<accession>G4TFB0</accession>
<dbReference type="HOGENOM" id="CLU_2455556_0_0_1"/>
<comment type="caution">
    <text evidence="1">The sequence shown here is derived from an EMBL/GenBank/DDBJ whole genome shotgun (WGS) entry which is preliminary data.</text>
</comment>
<evidence type="ECO:0000313" key="1">
    <source>
        <dbReference type="EMBL" id="CCA70011.1"/>
    </source>
</evidence>
<name>G4TFB0_SERID</name>
<protein>
    <submittedName>
        <fullName evidence="1">Uncharacterized protein</fullName>
    </submittedName>
</protein>
<dbReference type="EMBL" id="CAFZ01000069">
    <property type="protein sequence ID" value="CCA70011.1"/>
    <property type="molecule type" value="Genomic_DNA"/>
</dbReference>
<proteinExistence type="predicted"/>